<dbReference type="Proteomes" id="UP001165060">
    <property type="component" value="Unassembled WGS sequence"/>
</dbReference>
<feature type="compositionally biased region" description="Basic and acidic residues" evidence="2">
    <location>
        <begin position="143"/>
        <end position="167"/>
    </location>
</feature>
<keyword evidence="1" id="KW-0315">Glutamine amidotransferase</keyword>
<proteinExistence type="predicted"/>
<feature type="non-terminal residue" evidence="3">
    <location>
        <position position="1"/>
    </location>
</feature>
<dbReference type="EMBL" id="BRYB01006593">
    <property type="protein sequence ID" value="GMI52491.1"/>
    <property type="molecule type" value="Genomic_DNA"/>
</dbReference>
<dbReference type="Gene3D" id="3.60.20.10">
    <property type="entry name" value="Glutamine Phosphoribosylpyrophosphate, subunit 1, domain 1"/>
    <property type="match status" value="1"/>
</dbReference>
<protein>
    <submittedName>
        <fullName evidence="3">Uncharacterized protein</fullName>
    </submittedName>
</protein>
<evidence type="ECO:0000256" key="2">
    <source>
        <dbReference type="SAM" id="MobiDB-lite"/>
    </source>
</evidence>
<name>A0ABQ6NA08_9STRA</name>
<evidence type="ECO:0000256" key="1">
    <source>
        <dbReference type="ARBA" id="ARBA00022962"/>
    </source>
</evidence>
<dbReference type="InterPro" id="IPR029055">
    <property type="entry name" value="Ntn_hydrolases_N"/>
</dbReference>
<comment type="caution">
    <text evidence="3">The sequence shown here is derived from an EMBL/GenBank/DDBJ whole genome shotgun (WGS) entry which is preliminary data.</text>
</comment>
<accession>A0ABQ6NA08</accession>
<evidence type="ECO:0000313" key="4">
    <source>
        <dbReference type="Proteomes" id="UP001165060"/>
    </source>
</evidence>
<gene>
    <name evidence="3" type="ORF">TeGR_g8363</name>
</gene>
<evidence type="ECO:0000313" key="3">
    <source>
        <dbReference type="EMBL" id="GMI52491.1"/>
    </source>
</evidence>
<reference evidence="3 4" key="1">
    <citation type="journal article" date="2023" name="Commun. Biol.">
        <title>Genome analysis of Parmales, the sister group of diatoms, reveals the evolutionary specialization of diatoms from phago-mixotrophs to photoautotrophs.</title>
        <authorList>
            <person name="Ban H."/>
            <person name="Sato S."/>
            <person name="Yoshikawa S."/>
            <person name="Yamada K."/>
            <person name="Nakamura Y."/>
            <person name="Ichinomiya M."/>
            <person name="Sato N."/>
            <person name="Blanc-Mathieu R."/>
            <person name="Endo H."/>
            <person name="Kuwata A."/>
            <person name="Ogata H."/>
        </authorList>
    </citation>
    <scope>NUCLEOTIDE SEQUENCE [LARGE SCALE GENOMIC DNA]</scope>
</reference>
<sequence>EEGAEPPIFNFLMCAGGGVQFAFSYPGSRPGSTCWNGLHYVVRKPPFKSASLIDVDYNIDFANVTSEEDQVAVIATKPLTDDEEWVEFERNELILFEAGVPYSNTLDCGCGDGAAATPELRPIELLAADDGDPCNPLLHTPTRMKELRRSREEGKEGGRDEVPEITI</sequence>
<dbReference type="Pfam" id="PF13230">
    <property type="entry name" value="GATase_4"/>
    <property type="match status" value="1"/>
</dbReference>
<organism evidence="3 4">
    <name type="scientific">Tetraparma gracilis</name>
    <dbReference type="NCBI Taxonomy" id="2962635"/>
    <lineage>
        <taxon>Eukaryota</taxon>
        <taxon>Sar</taxon>
        <taxon>Stramenopiles</taxon>
        <taxon>Ochrophyta</taxon>
        <taxon>Bolidophyceae</taxon>
        <taxon>Parmales</taxon>
        <taxon>Triparmaceae</taxon>
        <taxon>Tetraparma</taxon>
    </lineage>
</organism>
<dbReference type="InterPro" id="IPR026869">
    <property type="entry name" value="EgtC-like"/>
</dbReference>
<dbReference type="PANTHER" id="PTHR42824">
    <property type="entry name" value="GLUTAMINE AMIDOTRANSFERASE"/>
    <property type="match status" value="1"/>
</dbReference>
<dbReference type="PANTHER" id="PTHR42824:SF1">
    <property type="entry name" value="GLUTAMINE AMIDOTRANSFERASE YAFJ-RELATED"/>
    <property type="match status" value="1"/>
</dbReference>
<keyword evidence="4" id="KW-1185">Reference proteome</keyword>
<feature type="region of interest" description="Disordered" evidence="2">
    <location>
        <begin position="131"/>
        <end position="167"/>
    </location>
</feature>